<dbReference type="AlphaFoldDB" id="A0ABD2L1D7"/>
<comment type="caution">
    <text evidence="1">The sequence shown here is derived from an EMBL/GenBank/DDBJ whole genome shotgun (WGS) entry which is preliminary data.</text>
</comment>
<dbReference type="EMBL" id="JBICBT010000581">
    <property type="protein sequence ID" value="KAL3108904.1"/>
    <property type="molecule type" value="Genomic_DNA"/>
</dbReference>
<keyword evidence="2" id="KW-1185">Reference proteome</keyword>
<name>A0ABD2L1D7_9BILA</name>
<protein>
    <submittedName>
        <fullName evidence="1">Uncharacterized protein</fullName>
    </submittedName>
</protein>
<dbReference type="Proteomes" id="UP001620626">
    <property type="component" value="Unassembled WGS sequence"/>
</dbReference>
<proteinExistence type="predicted"/>
<evidence type="ECO:0000313" key="1">
    <source>
        <dbReference type="EMBL" id="KAL3108904.1"/>
    </source>
</evidence>
<accession>A0ABD2L1D7</accession>
<gene>
    <name evidence="1" type="ORF">niasHT_011454</name>
</gene>
<organism evidence="1 2">
    <name type="scientific">Heterodera trifolii</name>
    <dbReference type="NCBI Taxonomy" id="157864"/>
    <lineage>
        <taxon>Eukaryota</taxon>
        <taxon>Metazoa</taxon>
        <taxon>Ecdysozoa</taxon>
        <taxon>Nematoda</taxon>
        <taxon>Chromadorea</taxon>
        <taxon>Rhabditida</taxon>
        <taxon>Tylenchina</taxon>
        <taxon>Tylenchomorpha</taxon>
        <taxon>Tylenchoidea</taxon>
        <taxon>Heteroderidae</taxon>
        <taxon>Heteroderinae</taxon>
        <taxon>Heterodera</taxon>
    </lineage>
</organism>
<sequence>MPPFGQVSQLVEPMLVNAAQQHYAEPFCADGTHKLQFLNGCVAALGQPLPPLCLNVVSIDHRPAQQTPAGPLAVTNCVLRTGDGHRVEASGWQAHAGVLADLCVGSAYWFTNCVARARYQRLGCWYRIGLGGPNALVGSWGLNAREFRRAGLNPRWWCARRVNQSATDGMGGVSQLVEPMLVNAAQQHYAEPFCADGTHKLQFLNGCVAALGQPLPPLCLNVVSIDHRPAQQTPAGPLAVTNCVLRTGDGHRVEASGWQAHAGVLADLCVGSAYWFTNCVARARYQRLGCWYRIGLGGPNALVGSWGLNAREFRRAGLNPRWWCARRVNQSATDGMGGVVLFCVK</sequence>
<evidence type="ECO:0000313" key="2">
    <source>
        <dbReference type="Proteomes" id="UP001620626"/>
    </source>
</evidence>
<reference evidence="1 2" key="1">
    <citation type="submission" date="2024-10" db="EMBL/GenBank/DDBJ databases">
        <authorList>
            <person name="Kim D."/>
        </authorList>
    </citation>
    <scope>NUCLEOTIDE SEQUENCE [LARGE SCALE GENOMIC DNA]</scope>
    <source>
        <strain evidence="1">BH-2024</strain>
    </source>
</reference>